<dbReference type="EMBL" id="LKHV01000003">
    <property type="protein sequence ID" value="KRG19257.1"/>
    <property type="molecule type" value="Genomic_DNA"/>
</dbReference>
<dbReference type="InterPro" id="IPR035919">
    <property type="entry name" value="EAL_sf"/>
</dbReference>
<dbReference type="PANTHER" id="PTHR33121:SF70">
    <property type="entry name" value="SIGNALING PROTEIN YKOW"/>
    <property type="match status" value="1"/>
</dbReference>
<dbReference type="InterPro" id="IPR001633">
    <property type="entry name" value="EAL_dom"/>
</dbReference>
<keyword evidence="1" id="KW-0812">Transmembrane</keyword>
<dbReference type="SMART" id="SM00267">
    <property type="entry name" value="GGDEF"/>
    <property type="match status" value="1"/>
</dbReference>
<reference evidence="5" key="1">
    <citation type="submission" date="2015-09" db="EMBL/GenBank/DDBJ databases">
        <title>Draft Genome Sequences of Two Novel Amoeba-resistant Intranuclear Bacteria, Candidatus Berkiella cookevillensis and Candidatus Berkiella aquae.</title>
        <authorList>
            <person name="Mehari Y.T."/>
            <person name="Arivett B.A."/>
            <person name="Farone A.L."/>
            <person name="Gunderson J.H."/>
            <person name="Farone M.B."/>
        </authorList>
    </citation>
    <scope>NUCLEOTIDE SEQUENCE [LARGE SCALE GENOMIC DNA]</scope>
    <source>
        <strain evidence="5">CC99</strain>
    </source>
</reference>
<feature type="transmembrane region" description="Helical" evidence="1">
    <location>
        <begin position="9"/>
        <end position="28"/>
    </location>
</feature>
<dbReference type="InterPro" id="IPR000160">
    <property type="entry name" value="GGDEF_dom"/>
</dbReference>
<dbReference type="Gene3D" id="3.30.70.270">
    <property type="match status" value="1"/>
</dbReference>
<dbReference type="Proteomes" id="UP000051494">
    <property type="component" value="Unassembled WGS sequence"/>
</dbReference>
<dbReference type="InterPro" id="IPR050706">
    <property type="entry name" value="Cyclic-di-GMP_PDE-like"/>
</dbReference>
<dbReference type="InterPro" id="IPR029787">
    <property type="entry name" value="Nucleotide_cyclase"/>
</dbReference>
<proteinExistence type="predicted"/>
<dbReference type="GO" id="GO:0016020">
    <property type="term" value="C:membrane"/>
    <property type="evidence" value="ECO:0007669"/>
    <property type="project" value="InterPro"/>
</dbReference>
<dbReference type="PROSITE" id="PS50883">
    <property type="entry name" value="EAL"/>
    <property type="match status" value="1"/>
</dbReference>
<dbReference type="NCBIfam" id="TIGR00254">
    <property type="entry name" value="GGDEF"/>
    <property type="match status" value="1"/>
</dbReference>
<dbReference type="AlphaFoldDB" id="A0A0Q9YHY2"/>
<reference evidence="6" key="2">
    <citation type="journal article" date="2016" name="Genome Announc.">
        <title>Draft Genome Sequences of Two Novel Amoeba-Resistant Intranuclear Bacteria, 'Candidatus Berkiella cookevillensis' and 'Candidatus Berkiella aquae'.</title>
        <authorList>
            <person name="Mehari Y.T."/>
            <person name="Arivett B.A."/>
            <person name="Farone A.L."/>
            <person name="Gunderson J.H."/>
            <person name="Farone M.B."/>
        </authorList>
    </citation>
    <scope>NUCLEOTIDE SEQUENCE</scope>
    <source>
        <strain evidence="6">CC99</strain>
    </source>
</reference>
<dbReference type="PANTHER" id="PTHR33121">
    <property type="entry name" value="CYCLIC DI-GMP PHOSPHODIESTERASE PDEF"/>
    <property type="match status" value="1"/>
</dbReference>
<dbReference type="Pfam" id="PF00990">
    <property type="entry name" value="GGDEF"/>
    <property type="match status" value="1"/>
</dbReference>
<feature type="domain" description="EAL" evidence="2">
    <location>
        <begin position="527"/>
        <end position="780"/>
    </location>
</feature>
<evidence type="ECO:0000259" key="4">
    <source>
        <dbReference type="PROSITE" id="PS50887"/>
    </source>
</evidence>
<dbReference type="InterPro" id="IPR043128">
    <property type="entry name" value="Rev_trsase/Diguanyl_cyclase"/>
</dbReference>
<dbReference type="InterPro" id="IPR003660">
    <property type="entry name" value="HAMP_dom"/>
</dbReference>
<evidence type="ECO:0000256" key="1">
    <source>
        <dbReference type="SAM" id="Phobius"/>
    </source>
</evidence>
<dbReference type="Gene3D" id="3.20.20.450">
    <property type="entry name" value="EAL domain"/>
    <property type="match status" value="1"/>
</dbReference>
<dbReference type="SMART" id="SM00052">
    <property type="entry name" value="EAL"/>
    <property type="match status" value="1"/>
</dbReference>
<dbReference type="Gene3D" id="6.10.340.10">
    <property type="match status" value="1"/>
</dbReference>
<comment type="caution">
    <text evidence="5">The sequence shown here is derived from an EMBL/GenBank/DDBJ whole genome shotgun (WGS) entry which is preliminary data.</text>
</comment>
<dbReference type="GO" id="GO:0071111">
    <property type="term" value="F:cyclic-guanylate-specific phosphodiesterase activity"/>
    <property type="evidence" value="ECO:0007669"/>
    <property type="project" value="InterPro"/>
</dbReference>
<evidence type="ECO:0000259" key="2">
    <source>
        <dbReference type="PROSITE" id="PS50883"/>
    </source>
</evidence>
<dbReference type="SUPFAM" id="SSF141868">
    <property type="entry name" value="EAL domain-like"/>
    <property type="match status" value="1"/>
</dbReference>
<feature type="transmembrane region" description="Helical" evidence="1">
    <location>
        <begin position="277"/>
        <end position="299"/>
    </location>
</feature>
<keyword evidence="7" id="KW-1185">Reference proteome</keyword>
<dbReference type="PROSITE" id="PS50887">
    <property type="entry name" value="GGDEF"/>
    <property type="match status" value="1"/>
</dbReference>
<dbReference type="EMBL" id="LKHV02000001">
    <property type="protein sequence ID" value="MCS5708871.1"/>
    <property type="molecule type" value="Genomic_DNA"/>
</dbReference>
<evidence type="ECO:0000259" key="3">
    <source>
        <dbReference type="PROSITE" id="PS50885"/>
    </source>
</evidence>
<organism evidence="5">
    <name type="scientific">Candidatus Berkiella cookevillensis</name>
    <dbReference type="NCBI Taxonomy" id="437022"/>
    <lineage>
        <taxon>Bacteria</taxon>
        <taxon>Pseudomonadati</taxon>
        <taxon>Pseudomonadota</taxon>
        <taxon>Gammaproteobacteria</taxon>
        <taxon>Candidatus Berkiellales</taxon>
        <taxon>Candidatus Berkiellaceae</taxon>
        <taxon>Candidatus Berkiella</taxon>
    </lineage>
</organism>
<dbReference type="RefSeq" id="WP_057623889.1">
    <property type="nucleotide sequence ID" value="NZ_LKHV02000001.1"/>
</dbReference>
<dbReference type="OrthoDB" id="9804951at2"/>
<evidence type="ECO:0000313" key="6">
    <source>
        <dbReference type="EMBL" id="MCS5708871.1"/>
    </source>
</evidence>
<dbReference type="PROSITE" id="PS50885">
    <property type="entry name" value="HAMP"/>
    <property type="match status" value="1"/>
</dbReference>
<dbReference type="STRING" id="437022.CC99x_00779"/>
<evidence type="ECO:0000313" key="7">
    <source>
        <dbReference type="Proteomes" id="UP000051494"/>
    </source>
</evidence>
<sequence length="789" mass="90145">MGLSYQSKLVALISSVFISITVCLYYVLTLSLSESNLRDIEKQLGFTSTLIDDQLLDKTEDIIYYSTQSSSISQFSNQVPTLNQERMLLRLHELANEFRADRALLITKGLTIKSDTYIQKNSPQNFPYPDIRDHLETNSAFQIVLPMNDVIYHWVIFPIQSQNETLWLAFGNEIDKIFKYALDNISPLNINLSFAYEMPQSHWRYPKENFRLLGADFEHAIQKYLHHIDEKNATQLSIRQGNQVVFMLPLIQSKNSPKIVAILIYSFSESFKPYLTIIYKVIGLFLTAFVLMATGLILINRKYKTALLAIVRFVEKLNEGDYQQRLPYHGKGVISQLSTLLNNMIAKIHLREKELLHKTRYDPITELPNKSFFIEQLTKILQAHEAKQLAVVLVTIHRFPQINHALGHRVADRLLHHVGARIVGAFEDASFVGKLSGNVFAMILTDVMPSDAENISDRILDLFENPFSVYTVTIDLSAHVGFSFYPEDGDESDILIQKSDVALFKSQSNAEHFAIYDASSDPHQFNKLSLMSELKEGLQHDEFLVYYQPKVDLKTDRIIQVEALVRWMHPYKGFMSPNLFIPLAEETGHIKKITAWLLNQTFAQCALWEKANIPLQISVNLSVKDLLNRNLLKYINGLLEVHHINPNNIIFEITESAFMQDPENSLGAIKKMRNLGFSFTIDDFGTGYSSMSYLKNLPVDELKIDQTFIRDIAQNTKDAQIVRTTIELGHGLGLVVVAEGIEDEAAYELLKTFDCDIGQGYFMSKPVALSELEEWLKTSRWGLPTISHK</sequence>
<dbReference type="SUPFAM" id="SSF55073">
    <property type="entry name" value="Nucleotide cyclase"/>
    <property type="match status" value="1"/>
</dbReference>
<accession>A0A0Q9YHY2</accession>
<reference evidence="6" key="3">
    <citation type="submission" date="2021-06" db="EMBL/GenBank/DDBJ databases">
        <title>Genomic Description and Analysis of Intracellular Bacteria, Candidatus Berkiella cookevillensis and Candidatus Berkiella aquae.</title>
        <authorList>
            <person name="Kidane D.T."/>
            <person name="Mehari Y.T."/>
            <person name="Rice F.C."/>
            <person name="Arivett B.A."/>
            <person name="Farone A.L."/>
            <person name="Berk S.G."/>
            <person name="Farone M.B."/>
        </authorList>
    </citation>
    <scope>NUCLEOTIDE SEQUENCE</scope>
    <source>
        <strain evidence="6">CC99</strain>
    </source>
</reference>
<evidence type="ECO:0000313" key="5">
    <source>
        <dbReference type="EMBL" id="KRG19257.1"/>
    </source>
</evidence>
<dbReference type="CDD" id="cd06225">
    <property type="entry name" value="HAMP"/>
    <property type="match status" value="1"/>
</dbReference>
<dbReference type="GO" id="GO:0007165">
    <property type="term" value="P:signal transduction"/>
    <property type="evidence" value="ECO:0007669"/>
    <property type="project" value="InterPro"/>
</dbReference>
<dbReference type="CDD" id="cd01948">
    <property type="entry name" value="EAL"/>
    <property type="match status" value="1"/>
</dbReference>
<name>A0A0Q9YHY2_9GAMM</name>
<dbReference type="Pfam" id="PF00563">
    <property type="entry name" value="EAL"/>
    <property type="match status" value="1"/>
</dbReference>
<gene>
    <name evidence="5" type="primary">cph2_2</name>
    <name evidence="5" type="ORF">CC99x_00779</name>
    <name evidence="6" type="ORF">CC99x_008125</name>
</gene>
<protein>
    <submittedName>
        <fullName evidence="6">EAL domain-containing protein</fullName>
    </submittedName>
    <submittedName>
        <fullName evidence="5">Phytochrome-like protein cph2</fullName>
    </submittedName>
</protein>
<keyword evidence="1" id="KW-1133">Transmembrane helix</keyword>
<keyword evidence="1" id="KW-0472">Membrane</keyword>
<feature type="domain" description="GGDEF" evidence="4">
    <location>
        <begin position="387"/>
        <end position="518"/>
    </location>
</feature>
<dbReference type="CDD" id="cd01949">
    <property type="entry name" value="GGDEF"/>
    <property type="match status" value="1"/>
</dbReference>
<feature type="domain" description="HAMP" evidence="3">
    <location>
        <begin position="301"/>
        <end position="353"/>
    </location>
</feature>